<dbReference type="Proteomes" id="UP000228700">
    <property type="component" value="Unassembled WGS sequence"/>
</dbReference>
<dbReference type="EMBL" id="PFEQ01000014">
    <property type="protein sequence ID" value="PJE73865.1"/>
    <property type="molecule type" value="Genomic_DNA"/>
</dbReference>
<evidence type="ECO:0000313" key="2">
    <source>
        <dbReference type="Proteomes" id="UP000228700"/>
    </source>
</evidence>
<proteinExistence type="predicted"/>
<reference evidence="2" key="1">
    <citation type="submission" date="2017-09" db="EMBL/GenBank/DDBJ databases">
        <title>Depth-based differentiation of microbial function through sediment-hosted aquifers and enrichment of novel symbionts in the deep terrestrial subsurface.</title>
        <authorList>
            <person name="Probst A.J."/>
            <person name="Ladd B."/>
            <person name="Jarett J.K."/>
            <person name="Geller-Mcgrath D.E."/>
            <person name="Sieber C.M.K."/>
            <person name="Emerson J.B."/>
            <person name="Anantharaman K."/>
            <person name="Thomas B.C."/>
            <person name="Malmstrom R."/>
            <person name="Stieglmeier M."/>
            <person name="Klingl A."/>
            <person name="Woyke T."/>
            <person name="Ryan C.M."/>
            <person name="Banfield J.F."/>
        </authorList>
    </citation>
    <scope>NUCLEOTIDE SEQUENCE [LARGE SCALE GENOMIC DNA]</scope>
</reference>
<gene>
    <name evidence="1" type="ORF">COV01_03425</name>
</gene>
<organism evidence="1 2">
    <name type="scientific">Candidatus Taylorbacteria bacterium CG10_big_fil_rev_8_21_14_0_10_41_48</name>
    <dbReference type="NCBI Taxonomy" id="1975024"/>
    <lineage>
        <taxon>Bacteria</taxon>
        <taxon>Candidatus Tayloriibacteriota</taxon>
    </lineage>
</organism>
<sequence length="242" mass="27142">MLSPEAQKTIESYINLPIGAGCVTPYFNNRRKKIRGGLRALIGKGSPKEIVEEAEIVALREKADLKNLDSVTLKKFLVDKNLGIDCSGFAFHVLNAESLAVNGKRLGAYLTSQKGFLRRFISRFREAENISVSHLVSEENSTVVNIQNAQSGDIITLLNSEYNHVVIIESVEHNDANTTLHYIHSYAWPEDGVYGHGIHRGTLTLSNENIMRGTWIEDGHVVNFEKKRPVEKAELRRLKAFI</sequence>
<evidence type="ECO:0000313" key="1">
    <source>
        <dbReference type="EMBL" id="PJE73865.1"/>
    </source>
</evidence>
<comment type="caution">
    <text evidence="1">The sequence shown here is derived from an EMBL/GenBank/DDBJ whole genome shotgun (WGS) entry which is preliminary data.</text>
</comment>
<accession>A0A2M8LBA2</accession>
<protein>
    <submittedName>
        <fullName evidence="1">Uncharacterized protein</fullName>
    </submittedName>
</protein>
<name>A0A2M8LBA2_9BACT</name>
<dbReference type="AlphaFoldDB" id="A0A2M8LBA2"/>